<dbReference type="GO" id="GO:0016052">
    <property type="term" value="P:carbohydrate catabolic process"/>
    <property type="evidence" value="ECO:0007669"/>
    <property type="project" value="InterPro"/>
</dbReference>
<dbReference type="Pfam" id="PF16874">
    <property type="entry name" value="Glyco_hydro_36C"/>
    <property type="match status" value="1"/>
</dbReference>
<feature type="binding site" evidence="7">
    <location>
        <position position="510"/>
    </location>
    <ligand>
        <name>substrate</name>
    </ligand>
</feature>
<evidence type="ECO:0000256" key="8">
    <source>
        <dbReference type="SAM" id="SignalP"/>
    </source>
</evidence>
<feature type="binding site" evidence="7">
    <location>
        <position position="188"/>
    </location>
    <ligand>
        <name>substrate</name>
    </ligand>
</feature>
<dbReference type="Pfam" id="PF02065">
    <property type="entry name" value="Melibiase"/>
    <property type="match status" value="1"/>
</dbReference>
<sequence>MKKVITIIIALCFGTVTAQNITNQGAIWNITTDNSLYQLRVDKGGVYPVFWGNKSGASMEHEQGRSRHNGPFALDEIPVRGSFADKTPIIEVVFYDGVRDIELDTPKISIETIDGNETLVIEQKDKHYPLLVTQYISTIANCDMMEKWLEIKNISTNKKERITVENILSGSLFMPANRYFLTQHSGQWLREFALKKSELTTGIKTLQSRDFMSFGNTPWAMITTPTQTGAWYVQVQYSGNWRIDIEQLHSSHLQIVGGINFWDSSLDLEAGKSFTTPKINFGYTPKGEQAAMQLTHSYVKNEVMSATTVNTIRPVLYNSWYATTFSVEENQQFDFAKVAKEVGVELFVIDDGWFKGRKTDNAGLGDWEVDIEKFPNGLSPMIKKITDLGLDFGIWVEPEMINPNSDLYRKHPDWVLEFPNRTKDEWRYQLTLNLAREDVYQYLYNSMRKLLKENNIKFIKWDRNRGLSQPGWSSVPREKQREVRIKYMENLYRMVRALKSEFPEVIFENCSSGGGRSDLGMLALMEQTWTSDQTDPIDRLFIQYGYLSTYPANTMVCWTNNYDAHRAGVSLEFVFDVAMQGVLGIGQNISRWNPEQKDIAKRKINQYKSIRHLIQQGVVSRLKSPFEGNKVALQYTAKDGSEAVLLLYNLGEVTEGATSESQLDSSIRLENLQSESTYMVEGKSYRGDYLMSIGLPWNLSGVYKSKVINVKIKN</sequence>
<organism evidence="11 12">
    <name type="scientific">Mucinivorans hirudinis</name>
    <dbReference type="NCBI Taxonomy" id="1433126"/>
    <lineage>
        <taxon>Bacteria</taxon>
        <taxon>Pseudomonadati</taxon>
        <taxon>Bacteroidota</taxon>
        <taxon>Bacteroidia</taxon>
        <taxon>Bacteroidales</taxon>
        <taxon>Rikenellaceae</taxon>
        <taxon>Mucinivorans</taxon>
    </lineage>
</organism>
<feature type="binding site" evidence="7">
    <location>
        <begin position="350"/>
        <end position="351"/>
    </location>
    <ligand>
        <name>substrate</name>
    </ligand>
</feature>
<dbReference type="InterPro" id="IPR031705">
    <property type="entry name" value="Glyco_hydro_36_C"/>
</dbReference>
<keyword evidence="3 5" id="KW-0378">Hydrolase</keyword>
<dbReference type="Gene3D" id="2.60.40.1180">
    <property type="entry name" value="Golgi alpha-mannosidase II"/>
    <property type="match status" value="1"/>
</dbReference>
<dbReference type="EC" id="3.2.1.22" evidence="2 5"/>
<feature type="domain" description="Glycosyl hydrolase family 36 N-terminal" evidence="10">
    <location>
        <begin position="66"/>
        <end position="269"/>
    </location>
</feature>
<dbReference type="FunFam" id="3.20.20.70:FF:000118">
    <property type="entry name" value="Alpha-galactosidase"/>
    <property type="match status" value="1"/>
</dbReference>
<feature type="signal peptide" evidence="8">
    <location>
        <begin position="1"/>
        <end position="18"/>
    </location>
</feature>
<feature type="chain" id="PRO_5001586420" description="Alpha-galactosidase" evidence="8">
    <location>
        <begin position="19"/>
        <end position="714"/>
    </location>
</feature>
<dbReference type="KEGG" id="rbc:BN938_2805"/>
<dbReference type="InterPro" id="IPR013785">
    <property type="entry name" value="Aldolase_TIM"/>
</dbReference>
<feature type="domain" description="Glycosyl hydrolase family 36 C-terminal" evidence="9">
    <location>
        <begin position="631"/>
        <end position="708"/>
    </location>
</feature>
<reference evidence="11 12" key="1">
    <citation type="journal article" date="2015" name="Genome Announc.">
        <title>Complete Genome Sequence of the Novel Leech Symbiont Mucinivorans hirudinis M3T.</title>
        <authorList>
            <person name="Nelson M.C."/>
            <person name="Bomar L."/>
            <person name="Graf J."/>
        </authorList>
    </citation>
    <scope>NUCLEOTIDE SEQUENCE [LARGE SCALE GENOMIC DNA]</scope>
    <source>
        <strain evidence="12">M3</strain>
    </source>
</reference>
<dbReference type="InterPro" id="IPR002252">
    <property type="entry name" value="Glyco_hydro_36"/>
</dbReference>
<proteinExistence type="inferred from homology"/>
<dbReference type="OrthoDB" id="9758822at2"/>
<dbReference type="InterPro" id="IPR038417">
    <property type="entry name" value="Alpga-gal_N_sf"/>
</dbReference>
<dbReference type="Gene3D" id="3.20.20.70">
    <property type="entry name" value="Aldolase class I"/>
    <property type="match status" value="1"/>
</dbReference>
<dbReference type="PANTHER" id="PTHR43053">
    <property type="entry name" value="GLYCOSIDASE FAMILY 31"/>
    <property type="match status" value="1"/>
</dbReference>
<dbReference type="InterPro" id="IPR050985">
    <property type="entry name" value="Alpha-glycosidase_related"/>
</dbReference>
<dbReference type="GO" id="GO:0004557">
    <property type="term" value="F:alpha-galactosidase activity"/>
    <property type="evidence" value="ECO:0007669"/>
    <property type="project" value="UniProtKB-UniRule"/>
</dbReference>
<dbReference type="AlphaFoldDB" id="A0A060RB58"/>
<keyword evidence="4 5" id="KW-0326">Glycosidase</keyword>
<feature type="active site" description="Nucleophile" evidence="6">
    <location>
        <position position="462"/>
    </location>
</feature>
<dbReference type="InterPro" id="IPR017853">
    <property type="entry name" value="GH"/>
</dbReference>
<evidence type="ECO:0000256" key="7">
    <source>
        <dbReference type="PIRSR" id="PIRSR005536-2"/>
    </source>
</evidence>
<evidence type="ECO:0000256" key="5">
    <source>
        <dbReference type="PIRNR" id="PIRNR005536"/>
    </source>
</evidence>
<dbReference type="Gene3D" id="2.70.98.60">
    <property type="entry name" value="alpha-galactosidase from lactobacil brevis"/>
    <property type="match status" value="1"/>
</dbReference>
<dbReference type="CDD" id="cd14791">
    <property type="entry name" value="GH36"/>
    <property type="match status" value="1"/>
</dbReference>
<evidence type="ECO:0000259" key="10">
    <source>
        <dbReference type="Pfam" id="PF16875"/>
    </source>
</evidence>
<dbReference type="Proteomes" id="UP000027616">
    <property type="component" value="Chromosome I"/>
</dbReference>
<dbReference type="PATRIC" id="fig|1433126.3.peg.2775"/>
<keyword evidence="8" id="KW-0732">Signal</keyword>
<dbReference type="SUPFAM" id="SSF51445">
    <property type="entry name" value="(Trans)glycosidases"/>
    <property type="match status" value="1"/>
</dbReference>
<evidence type="ECO:0000256" key="1">
    <source>
        <dbReference type="ARBA" id="ARBA00001255"/>
    </source>
</evidence>
<dbReference type="Pfam" id="PF16875">
    <property type="entry name" value="Glyco_hydro_36N"/>
    <property type="match status" value="1"/>
</dbReference>
<feature type="active site" description="Proton donor" evidence="6">
    <location>
        <position position="532"/>
    </location>
</feature>
<protein>
    <recommendedName>
        <fullName evidence="2 5">Alpha-galactosidase</fullName>
        <ecNumber evidence="2 5">3.2.1.22</ecNumber>
    </recommendedName>
</protein>
<accession>A0A060RB58</accession>
<dbReference type="eggNOG" id="COG3345">
    <property type="taxonomic scope" value="Bacteria"/>
</dbReference>
<keyword evidence="12" id="KW-1185">Reference proteome</keyword>
<dbReference type="PIRSF" id="PIRSF005536">
    <property type="entry name" value="Agal"/>
    <property type="match status" value="1"/>
</dbReference>
<dbReference type="PANTHER" id="PTHR43053:SF3">
    <property type="entry name" value="ALPHA-GALACTOSIDASE C-RELATED"/>
    <property type="match status" value="1"/>
</dbReference>
<evidence type="ECO:0000313" key="12">
    <source>
        <dbReference type="Proteomes" id="UP000027616"/>
    </source>
</evidence>
<feature type="binding site" evidence="7">
    <location>
        <position position="427"/>
    </location>
    <ligand>
        <name>substrate</name>
    </ligand>
</feature>
<evidence type="ECO:0000313" key="11">
    <source>
        <dbReference type="EMBL" id="CDN32871.1"/>
    </source>
</evidence>
<evidence type="ECO:0000256" key="3">
    <source>
        <dbReference type="ARBA" id="ARBA00022801"/>
    </source>
</evidence>
<name>A0A060RB58_9BACT</name>
<dbReference type="EMBL" id="HG934468">
    <property type="protein sequence ID" value="CDN32871.1"/>
    <property type="molecule type" value="Genomic_DNA"/>
</dbReference>
<evidence type="ECO:0000256" key="6">
    <source>
        <dbReference type="PIRSR" id="PIRSR005536-1"/>
    </source>
</evidence>
<gene>
    <name evidence="11" type="ORF">BN938_2805</name>
</gene>
<dbReference type="HOGENOM" id="CLU_009640_2_1_10"/>
<evidence type="ECO:0000256" key="2">
    <source>
        <dbReference type="ARBA" id="ARBA00012755"/>
    </source>
</evidence>
<feature type="binding site" evidence="7">
    <location>
        <begin position="460"/>
        <end position="464"/>
    </location>
    <ligand>
        <name>substrate</name>
    </ligand>
</feature>
<comment type="catalytic activity">
    <reaction evidence="1 5">
        <text>Hydrolysis of terminal, non-reducing alpha-D-galactose residues in alpha-D-galactosides, including galactose oligosaccharides, galactomannans and galactolipids.</text>
        <dbReference type="EC" id="3.2.1.22"/>
    </reaction>
</comment>
<dbReference type="InterPro" id="IPR031704">
    <property type="entry name" value="Glyco_hydro_36_N"/>
</dbReference>
<feature type="binding site" evidence="7">
    <location>
        <position position="532"/>
    </location>
    <ligand>
        <name>substrate</name>
    </ligand>
</feature>
<evidence type="ECO:0000259" key="9">
    <source>
        <dbReference type="Pfam" id="PF16874"/>
    </source>
</evidence>
<dbReference type="STRING" id="1433126.BN938_2805"/>
<dbReference type="PRINTS" id="PR00743">
    <property type="entry name" value="GLHYDRLASE36"/>
</dbReference>
<dbReference type="InterPro" id="IPR013780">
    <property type="entry name" value="Glyco_hydro_b"/>
</dbReference>
<comment type="similarity">
    <text evidence="5">Belongs to the glycosyl hydrolase.</text>
</comment>
<evidence type="ECO:0000256" key="4">
    <source>
        <dbReference type="ARBA" id="ARBA00023295"/>
    </source>
</evidence>